<dbReference type="AlphaFoldDB" id="A0A075GPW4"/>
<sequence length="72" mass="8125">MHMTQTSLTQQRTKLTGEMVLLQEHVEKLRADLEEQRKLVATLLTIIMEESDGVQSGAAPTIPNQPKRGYCM</sequence>
<name>A0A075GPW4_9EURY</name>
<dbReference type="EMBL" id="KF900751">
    <property type="protein sequence ID" value="AIF05854.1"/>
    <property type="molecule type" value="Genomic_DNA"/>
</dbReference>
<accession>A0A075GPW4</accession>
<organism evidence="1">
    <name type="scientific">uncultured marine group II/III euryarchaeote KM3_187_D06</name>
    <dbReference type="NCBI Taxonomy" id="1457952"/>
    <lineage>
        <taxon>Archaea</taxon>
        <taxon>Methanobacteriati</taxon>
        <taxon>Methanobacteriota</taxon>
        <taxon>environmental samples</taxon>
    </lineage>
</organism>
<protein>
    <submittedName>
        <fullName evidence="1">Uncharacterized protein</fullName>
    </submittedName>
</protein>
<proteinExistence type="predicted"/>
<reference evidence="1" key="1">
    <citation type="journal article" date="2014" name="Genome Biol. Evol.">
        <title>Pangenome evidence for extensive interdomain horizontal transfer affecting lineage core and shell genes in uncultured planktonic thaumarchaeota and euryarchaeota.</title>
        <authorList>
            <person name="Deschamps P."/>
            <person name="Zivanovic Y."/>
            <person name="Moreira D."/>
            <person name="Rodriguez-Valera F."/>
            <person name="Lopez-Garcia P."/>
        </authorList>
    </citation>
    <scope>NUCLEOTIDE SEQUENCE</scope>
</reference>
<evidence type="ECO:0000313" key="1">
    <source>
        <dbReference type="EMBL" id="AIF05854.1"/>
    </source>
</evidence>